<sequence>MTLALHQRLQFRILAPIALLVIVVVATGSFLMVRNAQHNVGVEIQRESQQQMGEIVRTLDITKNLLNEQVHGSMRLLTERGAQFGAPSLGAPVELGGKMLPDLQFGKTSEVNQFGLVDGVTKLFGGTATLFVRSGDDFVRVSTNVKKPDGTRAIGTLLDPKGKVIADIRDGKAFYGVVQILDNPYITGYEPMRDASGKIIGIWYVGYKAQIDAIKNEVSKLQLLYGGNLDVTDKSGKVIFATSNMPAQINPDDWITSSKAIPGWGFTVTTRYAKSVVASHTWERVLPILMGGSIMVLLILGVTAFLLRRLVIRPLAEAVSVAQRVAEGDLSVRVASTSKDETGQLLAALGEMVGRLTSVIGSVRSSAEQLLSASTQVSATSQSLSQSSSEQAASVEETSATLEQATASIRQNADNARLTDSMAQQAAGQAREGGAAVQGTVSAMQSIAERISIIDDIAYQTNMLALNAAIEAARAGEHGKGFAVVAAEVRKLAERSQVAAKEIGDLATSTVKQAGAAGSLIAQMAPNISKTSDLVQEITAASEEQATGMQQINQAVAQLSAVTQQNASASEQLAATAEEMNAQAQALQESMAGFRLSQETQVTTAKPAARPAAGKARAANEDSLPVLAQSQPEFVRF</sequence>
<keyword evidence="7" id="KW-1133">Transmembrane helix</keyword>
<accession>D5X0H1</accession>
<feature type="transmembrane region" description="Helical" evidence="7">
    <location>
        <begin position="285"/>
        <end position="307"/>
    </location>
</feature>
<feature type="coiled-coil region" evidence="5">
    <location>
        <begin position="552"/>
        <end position="590"/>
    </location>
</feature>
<proteinExistence type="inferred from homology"/>
<dbReference type="AlphaFoldDB" id="D5X0H1"/>
<keyword evidence="7" id="KW-0472">Membrane</keyword>
<dbReference type="InterPro" id="IPR003660">
    <property type="entry name" value="HAMP_dom"/>
</dbReference>
<protein>
    <submittedName>
        <fullName evidence="10">Methyl-accepting chemotaxis sensory transducer</fullName>
    </submittedName>
</protein>
<dbReference type="GO" id="GO:0006935">
    <property type="term" value="P:chemotaxis"/>
    <property type="evidence" value="ECO:0007669"/>
    <property type="project" value="UniProtKB-KW"/>
</dbReference>
<dbReference type="SMART" id="SM00304">
    <property type="entry name" value="HAMP"/>
    <property type="match status" value="1"/>
</dbReference>
<feature type="compositionally biased region" description="Polar residues" evidence="6">
    <location>
        <begin position="628"/>
        <end position="637"/>
    </location>
</feature>
<reference evidence="10" key="1">
    <citation type="submission" date="2010-04" db="EMBL/GenBank/DDBJ databases">
        <title>Complete sequence of Thiomonas intermedia K12.</title>
        <authorList>
            <consortium name="US DOE Joint Genome Institute"/>
            <person name="Lucas S."/>
            <person name="Copeland A."/>
            <person name="Lapidus A."/>
            <person name="Cheng J.-F."/>
            <person name="Bruce D."/>
            <person name="Goodwin L."/>
            <person name="Pitluck S."/>
            <person name="Davenport K."/>
            <person name="Detter J.C."/>
            <person name="Han C."/>
            <person name="Tapia R."/>
            <person name="Land M."/>
            <person name="Hauser L."/>
            <person name="Kyrpides N."/>
            <person name="Ovchinnikova G."/>
            <person name="Kerfeld C.A."/>
            <person name="Cannon G.C."/>
            <person name="Heinhorst S."/>
            <person name="Woyke T."/>
        </authorList>
    </citation>
    <scope>NUCLEOTIDE SEQUENCE [LARGE SCALE GENOMIC DNA]</scope>
    <source>
        <strain evidence="10">K12</strain>
    </source>
</reference>
<keyword evidence="4" id="KW-0807">Transducer</keyword>
<feature type="region of interest" description="Disordered" evidence="6">
    <location>
        <begin position="598"/>
        <end position="637"/>
    </location>
</feature>
<gene>
    <name evidence="10" type="ordered locus">Tint_1229</name>
</gene>
<comment type="subcellular location">
    <subcellularLocation>
        <location evidence="1">Membrane</location>
    </subcellularLocation>
</comment>
<dbReference type="KEGG" id="tin:Tint_1229"/>
<dbReference type="BioCyc" id="TINT75379:TINT_RS16620-MONOMER"/>
<dbReference type="InterPro" id="IPR004090">
    <property type="entry name" value="Chemotax_Me-accpt_rcpt"/>
</dbReference>
<dbReference type="GO" id="GO:0005886">
    <property type="term" value="C:plasma membrane"/>
    <property type="evidence" value="ECO:0007669"/>
    <property type="project" value="TreeGrafter"/>
</dbReference>
<dbReference type="InterPro" id="IPR033462">
    <property type="entry name" value="Cache_3-Cache_2"/>
</dbReference>
<dbReference type="FunFam" id="1.10.287.950:FF:000001">
    <property type="entry name" value="Methyl-accepting chemotaxis sensory transducer"/>
    <property type="match status" value="1"/>
</dbReference>
<dbReference type="CDD" id="cd06225">
    <property type="entry name" value="HAMP"/>
    <property type="match status" value="1"/>
</dbReference>
<evidence type="ECO:0000256" key="4">
    <source>
        <dbReference type="PROSITE-ProRule" id="PRU00284"/>
    </source>
</evidence>
<dbReference type="EMBL" id="CP002021">
    <property type="protein sequence ID" value="ADG30617.1"/>
    <property type="molecule type" value="Genomic_DNA"/>
</dbReference>
<dbReference type="SUPFAM" id="SSF58104">
    <property type="entry name" value="Methyl-accepting chemotaxis protein (MCP) signaling domain"/>
    <property type="match status" value="1"/>
</dbReference>
<dbReference type="SUPFAM" id="SSF103190">
    <property type="entry name" value="Sensory domain-like"/>
    <property type="match status" value="1"/>
</dbReference>
<dbReference type="InterPro" id="IPR051310">
    <property type="entry name" value="MCP_chemotaxis"/>
</dbReference>
<evidence type="ECO:0000313" key="10">
    <source>
        <dbReference type="EMBL" id="ADG30617.1"/>
    </source>
</evidence>
<organism evidence="10">
    <name type="scientific">Thiomonas intermedia (strain K12)</name>
    <name type="common">Thiobacillus intermedius</name>
    <dbReference type="NCBI Taxonomy" id="75379"/>
    <lineage>
        <taxon>Bacteria</taxon>
        <taxon>Pseudomonadati</taxon>
        <taxon>Pseudomonadota</taxon>
        <taxon>Betaproteobacteria</taxon>
        <taxon>Burkholderiales</taxon>
        <taxon>Thiomonas</taxon>
    </lineage>
</organism>
<dbReference type="STRING" id="75379.Tint_1229"/>
<dbReference type="eggNOG" id="COG0840">
    <property type="taxonomic scope" value="Bacteria"/>
</dbReference>
<feature type="domain" description="HAMP" evidence="9">
    <location>
        <begin position="309"/>
        <end position="361"/>
    </location>
</feature>
<dbReference type="PROSITE" id="PS50111">
    <property type="entry name" value="CHEMOTAXIS_TRANSDUC_2"/>
    <property type="match status" value="1"/>
</dbReference>
<evidence type="ECO:0000259" key="9">
    <source>
        <dbReference type="PROSITE" id="PS50885"/>
    </source>
</evidence>
<dbReference type="PANTHER" id="PTHR43531">
    <property type="entry name" value="PROTEIN ICFG"/>
    <property type="match status" value="1"/>
</dbReference>
<dbReference type="PROSITE" id="PS50885">
    <property type="entry name" value="HAMP"/>
    <property type="match status" value="1"/>
</dbReference>
<dbReference type="GO" id="GO:0007165">
    <property type="term" value="P:signal transduction"/>
    <property type="evidence" value="ECO:0007669"/>
    <property type="project" value="UniProtKB-KW"/>
</dbReference>
<feature type="compositionally biased region" description="Low complexity" evidence="6">
    <location>
        <begin position="605"/>
        <end position="617"/>
    </location>
</feature>
<evidence type="ECO:0000256" key="5">
    <source>
        <dbReference type="SAM" id="Coils"/>
    </source>
</evidence>
<evidence type="ECO:0000256" key="7">
    <source>
        <dbReference type="SAM" id="Phobius"/>
    </source>
</evidence>
<evidence type="ECO:0000259" key="8">
    <source>
        <dbReference type="PROSITE" id="PS50111"/>
    </source>
</evidence>
<dbReference type="Pfam" id="PF00672">
    <property type="entry name" value="HAMP"/>
    <property type="match status" value="1"/>
</dbReference>
<evidence type="ECO:0000256" key="3">
    <source>
        <dbReference type="ARBA" id="ARBA00029447"/>
    </source>
</evidence>
<evidence type="ECO:0000256" key="1">
    <source>
        <dbReference type="ARBA" id="ARBA00004370"/>
    </source>
</evidence>
<feature type="domain" description="Methyl-accepting transducer" evidence="8">
    <location>
        <begin position="366"/>
        <end position="581"/>
    </location>
</feature>
<keyword evidence="7" id="KW-0812">Transmembrane</keyword>
<dbReference type="PANTHER" id="PTHR43531:SF11">
    <property type="entry name" value="METHYL-ACCEPTING CHEMOTAXIS PROTEIN 3"/>
    <property type="match status" value="1"/>
</dbReference>
<dbReference type="InterPro" id="IPR004089">
    <property type="entry name" value="MCPsignal_dom"/>
</dbReference>
<comment type="similarity">
    <text evidence="3">Belongs to the methyl-accepting chemotaxis (MCP) protein family.</text>
</comment>
<evidence type="ECO:0000256" key="6">
    <source>
        <dbReference type="SAM" id="MobiDB-lite"/>
    </source>
</evidence>
<dbReference type="PRINTS" id="PR00260">
    <property type="entry name" value="CHEMTRNSDUCR"/>
</dbReference>
<dbReference type="CDD" id="cd11386">
    <property type="entry name" value="MCP_signal"/>
    <property type="match status" value="1"/>
</dbReference>
<dbReference type="SMART" id="SM00283">
    <property type="entry name" value="MA"/>
    <property type="match status" value="1"/>
</dbReference>
<feature type="transmembrane region" description="Helical" evidence="7">
    <location>
        <begin position="12"/>
        <end position="33"/>
    </location>
</feature>
<dbReference type="GO" id="GO:0004888">
    <property type="term" value="F:transmembrane signaling receptor activity"/>
    <property type="evidence" value="ECO:0007669"/>
    <property type="project" value="InterPro"/>
</dbReference>
<dbReference type="Gene3D" id="1.10.287.950">
    <property type="entry name" value="Methyl-accepting chemotaxis protein"/>
    <property type="match status" value="1"/>
</dbReference>
<keyword evidence="5" id="KW-0175">Coiled coil</keyword>
<dbReference type="HOGENOM" id="CLU_000445_107_12_4"/>
<dbReference type="Pfam" id="PF17201">
    <property type="entry name" value="Cache_3-Cache_2"/>
    <property type="match status" value="1"/>
</dbReference>
<dbReference type="Pfam" id="PF00015">
    <property type="entry name" value="MCPsignal"/>
    <property type="match status" value="1"/>
</dbReference>
<name>D5X0H1_THIK1</name>
<feature type="region of interest" description="Disordered" evidence="6">
    <location>
        <begin position="381"/>
        <end position="400"/>
    </location>
</feature>
<keyword evidence="2" id="KW-0145">Chemotaxis</keyword>
<evidence type="ECO:0000256" key="2">
    <source>
        <dbReference type="ARBA" id="ARBA00022500"/>
    </source>
</evidence>
<dbReference type="InterPro" id="IPR029151">
    <property type="entry name" value="Sensor-like_sf"/>
</dbReference>